<comment type="caution">
    <text evidence="2">The sequence shown here is derived from an EMBL/GenBank/DDBJ whole genome shotgun (WGS) entry which is preliminary data.</text>
</comment>
<dbReference type="EMBL" id="JAHXZJ010002982">
    <property type="protein sequence ID" value="KAH0535620.1"/>
    <property type="molecule type" value="Genomic_DNA"/>
</dbReference>
<evidence type="ECO:0000313" key="2">
    <source>
        <dbReference type="EMBL" id="KAH0535620.1"/>
    </source>
</evidence>
<evidence type="ECO:0000256" key="1">
    <source>
        <dbReference type="SAM" id="MobiDB-lite"/>
    </source>
</evidence>
<accession>A0AAV7HU09</accession>
<protein>
    <submittedName>
        <fullName evidence="2">Uncharacterized protein</fullName>
    </submittedName>
</protein>
<dbReference type="Proteomes" id="UP000826195">
    <property type="component" value="Unassembled WGS sequence"/>
</dbReference>
<evidence type="ECO:0000313" key="3">
    <source>
        <dbReference type="Proteomes" id="UP000826195"/>
    </source>
</evidence>
<feature type="region of interest" description="Disordered" evidence="1">
    <location>
        <begin position="114"/>
        <end position="140"/>
    </location>
</feature>
<proteinExistence type="predicted"/>
<organism evidence="2 3">
    <name type="scientific">Cotesia glomerata</name>
    <name type="common">Lepidopteran parasitic wasp</name>
    <name type="synonym">Apanteles glomeratus</name>
    <dbReference type="NCBI Taxonomy" id="32391"/>
    <lineage>
        <taxon>Eukaryota</taxon>
        <taxon>Metazoa</taxon>
        <taxon>Ecdysozoa</taxon>
        <taxon>Arthropoda</taxon>
        <taxon>Hexapoda</taxon>
        <taxon>Insecta</taxon>
        <taxon>Pterygota</taxon>
        <taxon>Neoptera</taxon>
        <taxon>Endopterygota</taxon>
        <taxon>Hymenoptera</taxon>
        <taxon>Apocrita</taxon>
        <taxon>Ichneumonoidea</taxon>
        <taxon>Braconidae</taxon>
        <taxon>Microgastrinae</taxon>
        <taxon>Cotesia</taxon>
    </lineage>
</organism>
<dbReference type="AlphaFoldDB" id="A0AAV7HU09"/>
<keyword evidence="3" id="KW-1185">Reference proteome</keyword>
<feature type="region of interest" description="Disordered" evidence="1">
    <location>
        <begin position="67"/>
        <end position="101"/>
    </location>
</feature>
<gene>
    <name evidence="2" type="ORF">KQX54_017719</name>
</gene>
<name>A0AAV7HU09_COTGL</name>
<sequence length="209" mass="24535">MIKILDIEADTEHVHLKIHVPELIKRHIHTKTVWVYLHSPPKKKKKNNYPKKQNYLNENFNSWSASYEESYNNHQDQGEPPFYDDYREPEDYSASLEEPPPVTKFETGVTGYSYPPQYHQSTHGNDFNGNEDDNDNNSVENSSYERVKYNQGHHHAGKLQSGHLYTDDEYAKFYNNKIEQSPVEQATDAANNNFKFVRSNYLLKLLSDY</sequence>
<reference evidence="2 3" key="1">
    <citation type="journal article" date="2021" name="J. Hered.">
        <title>A chromosome-level genome assembly of the parasitoid wasp, Cotesia glomerata (Hymenoptera: Braconidae).</title>
        <authorList>
            <person name="Pinto B.J."/>
            <person name="Weis J.J."/>
            <person name="Gamble T."/>
            <person name="Ode P.J."/>
            <person name="Paul R."/>
            <person name="Zaspel J.M."/>
        </authorList>
    </citation>
    <scope>NUCLEOTIDE SEQUENCE [LARGE SCALE GENOMIC DNA]</scope>
    <source>
        <strain evidence="2">CgM1</strain>
    </source>
</reference>